<protein>
    <submittedName>
        <fullName evidence="1">DUF5063 domain-containing protein</fullName>
    </submittedName>
</protein>
<dbReference type="Pfam" id="PF16702">
    <property type="entry name" value="DUF5063"/>
    <property type="match status" value="1"/>
</dbReference>
<evidence type="ECO:0000313" key="2">
    <source>
        <dbReference type="Proteomes" id="UP001500751"/>
    </source>
</evidence>
<proteinExistence type="predicted"/>
<comment type="caution">
    <text evidence="1">The sequence shown here is derived from an EMBL/GenBank/DDBJ whole genome shotgun (WGS) entry which is preliminary data.</text>
</comment>
<dbReference type="RefSeq" id="WP_344666005.1">
    <property type="nucleotide sequence ID" value="NZ_BAAAQN010000013.1"/>
</dbReference>
<dbReference type="InterPro" id="IPR032025">
    <property type="entry name" value="DUF5063"/>
</dbReference>
<gene>
    <name evidence="1" type="ORF">GCM10009839_28050</name>
</gene>
<dbReference type="InterPro" id="IPR038312">
    <property type="entry name" value="DUF5063_sf"/>
</dbReference>
<dbReference type="Proteomes" id="UP001500751">
    <property type="component" value="Unassembled WGS sequence"/>
</dbReference>
<evidence type="ECO:0000313" key="1">
    <source>
        <dbReference type="EMBL" id="GAA2027593.1"/>
    </source>
</evidence>
<organism evidence="1 2">
    <name type="scientific">Catenulispora yoronensis</name>
    <dbReference type="NCBI Taxonomy" id="450799"/>
    <lineage>
        <taxon>Bacteria</taxon>
        <taxon>Bacillati</taxon>
        <taxon>Actinomycetota</taxon>
        <taxon>Actinomycetes</taxon>
        <taxon>Catenulisporales</taxon>
        <taxon>Catenulisporaceae</taxon>
        <taxon>Catenulispora</taxon>
    </lineage>
</organism>
<name>A0ABN2U2X4_9ACTN</name>
<dbReference type="Gene3D" id="1.20.120.1550">
    <property type="entry name" value="Protein of unknown function DUF5063"/>
    <property type="match status" value="1"/>
</dbReference>
<accession>A0ABN2U2X4</accession>
<reference evidence="1 2" key="1">
    <citation type="journal article" date="2019" name="Int. J. Syst. Evol. Microbiol.">
        <title>The Global Catalogue of Microorganisms (GCM) 10K type strain sequencing project: providing services to taxonomists for standard genome sequencing and annotation.</title>
        <authorList>
            <consortium name="The Broad Institute Genomics Platform"/>
            <consortium name="The Broad Institute Genome Sequencing Center for Infectious Disease"/>
            <person name="Wu L."/>
            <person name="Ma J."/>
        </authorList>
    </citation>
    <scope>NUCLEOTIDE SEQUENCE [LARGE SCALE GENOMIC DNA]</scope>
    <source>
        <strain evidence="1 2">JCM 16014</strain>
    </source>
</reference>
<dbReference type="EMBL" id="BAAAQN010000013">
    <property type="protein sequence ID" value="GAA2027593.1"/>
    <property type="molecule type" value="Genomic_DNA"/>
</dbReference>
<keyword evidence="2" id="KW-1185">Reference proteome</keyword>
<sequence>MSEPMTSDDLSDFAIEIHDQVTSFLLSVRAVARGDAPESSVPILLLETSQLLLAGGRLGAIRDVVPDERFETDAGPDPDLDELREKLAGLLKPVNTYKEVFDPLAPKSEIETRRISDDLALVCADLAHGLAHYKADRVTEALWWWQFSYLSSWGPAASAVQRALLSVVARSRLGAATV</sequence>